<dbReference type="InterPro" id="IPR004300">
    <property type="entry name" value="Glyco_hydro_57_N"/>
</dbReference>
<name>A0A1F8DIA3_9BACT</name>
<comment type="similarity">
    <text evidence="1">Belongs to the glycosyl hydrolase 57 family.</text>
</comment>
<comment type="caution">
    <text evidence="4">The sequence shown here is derived from an EMBL/GenBank/DDBJ whole genome shotgun (WGS) entry which is preliminary data.</text>
</comment>
<gene>
    <name evidence="4" type="ORF">A2573_01190</name>
</gene>
<reference evidence="4 5" key="1">
    <citation type="journal article" date="2016" name="Nat. Commun.">
        <title>Thousands of microbial genomes shed light on interconnected biogeochemical processes in an aquifer system.</title>
        <authorList>
            <person name="Anantharaman K."/>
            <person name="Brown C.T."/>
            <person name="Hug L.A."/>
            <person name="Sharon I."/>
            <person name="Castelle C.J."/>
            <person name="Probst A.J."/>
            <person name="Thomas B.C."/>
            <person name="Singh A."/>
            <person name="Wilkins M.J."/>
            <person name="Karaoz U."/>
            <person name="Brodie E.L."/>
            <person name="Williams K.H."/>
            <person name="Hubbard S.S."/>
            <person name="Banfield J.F."/>
        </authorList>
    </citation>
    <scope>NUCLEOTIDE SEQUENCE [LARGE SCALE GENOMIC DNA]</scope>
</reference>
<dbReference type="Gene3D" id="3.20.110.20">
    <property type="match status" value="1"/>
</dbReference>
<dbReference type="Pfam" id="PF03065">
    <property type="entry name" value="Glyco_hydro_57"/>
    <property type="match status" value="1"/>
</dbReference>
<organism evidence="4 5">
    <name type="scientific">Candidatus Woesebacteria bacterium RIFOXYD1_FULL_43_18</name>
    <dbReference type="NCBI Taxonomy" id="1802551"/>
    <lineage>
        <taxon>Bacteria</taxon>
        <taxon>Candidatus Woeseibacteriota</taxon>
    </lineage>
</organism>
<accession>A0A1F8DIA3</accession>
<dbReference type="SUPFAM" id="SSF88713">
    <property type="entry name" value="Glycoside hydrolase/deacetylase"/>
    <property type="match status" value="1"/>
</dbReference>
<dbReference type="Proteomes" id="UP000177596">
    <property type="component" value="Unassembled WGS sequence"/>
</dbReference>
<dbReference type="InterPro" id="IPR011330">
    <property type="entry name" value="Glyco_hydro/deAcase_b/a-brl"/>
</dbReference>
<dbReference type="PANTHER" id="PTHR36306:SF3">
    <property type="entry name" value="GLYCOSIDE HYDROLASE FAMILY 57"/>
    <property type="match status" value="1"/>
</dbReference>
<evidence type="ECO:0000313" key="5">
    <source>
        <dbReference type="Proteomes" id="UP000177596"/>
    </source>
</evidence>
<proteinExistence type="inferred from homology"/>
<evidence type="ECO:0000256" key="2">
    <source>
        <dbReference type="ARBA" id="ARBA00023277"/>
    </source>
</evidence>
<evidence type="ECO:0000256" key="1">
    <source>
        <dbReference type="ARBA" id="ARBA00006821"/>
    </source>
</evidence>
<feature type="domain" description="Glycoside hydrolase family 57 N-terminal" evidence="3">
    <location>
        <begin position="25"/>
        <end position="277"/>
    </location>
</feature>
<evidence type="ECO:0000313" key="4">
    <source>
        <dbReference type="EMBL" id="OGM88343.1"/>
    </source>
</evidence>
<sequence>MLAELEKSAKIEIALAENPLFGVLAHAYQPPRSFNVELTFSGKLHHTSFSIFPAINGEITDQVYKPILGEVEHLPPGLVVSIYAPLRSYLKRNEPGVFARVREAVRNTVDREYVVLGDPLVHVILPLLPSSDQEMLLSAGRQAFTDDFGFAPKGLWLPETAVSKEVLVSARSVGYEFVPLRDSQVTNIPYGTCLDAKHNVCVVKTANNQEMAILLGNSGLSGFVSFQPWSTYNAEGFMAGRQQNEQKSGSNALMMMDLERFGHHQKGANDFLKRILEIQEGYGFSPINMRQVLEAKDWRREKTYVDVNDNTSWSCDHDLGRWTGQCGCDSPSESTRRIKQEFHENLTKMNEFINTSLDTRFPGWRSEFSNLFISFADDIFTGTNFGPSLDQMVKSAGGNEAKIKLYLAKIEVMVGMTSCGWFFGADDRPERSIPSSMIRGVKNLLPEFCI</sequence>
<dbReference type="InterPro" id="IPR052046">
    <property type="entry name" value="GH57_Enzymes"/>
</dbReference>
<evidence type="ECO:0000259" key="3">
    <source>
        <dbReference type="Pfam" id="PF03065"/>
    </source>
</evidence>
<dbReference type="PANTHER" id="PTHR36306">
    <property type="entry name" value="ALPHA-AMYLASE-RELATED-RELATED"/>
    <property type="match status" value="1"/>
</dbReference>
<dbReference type="GO" id="GO:0005975">
    <property type="term" value="P:carbohydrate metabolic process"/>
    <property type="evidence" value="ECO:0007669"/>
    <property type="project" value="InterPro"/>
</dbReference>
<dbReference type="EMBL" id="MGIL01000012">
    <property type="protein sequence ID" value="OGM88343.1"/>
    <property type="molecule type" value="Genomic_DNA"/>
</dbReference>
<dbReference type="AlphaFoldDB" id="A0A1F8DIA3"/>
<dbReference type="GO" id="GO:0003824">
    <property type="term" value="F:catalytic activity"/>
    <property type="evidence" value="ECO:0007669"/>
    <property type="project" value="InterPro"/>
</dbReference>
<keyword evidence="2" id="KW-0119">Carbohydrate metabolism</keyword>
<protein>
    <recommendedName>
        <fullName evidence="3">Glycoside hydrolase family 57 N-terminal domain-containing protein</fullName>
    </recommendedName>
</protein>